<dbReference type="Pfam" id="PF21349">
    <property type="entry name" value="RUBY_RBDX"/>
    <property type="match status" value="1"/>
</dbReference>
<evidence type="ECO:0000259" key="3">
    <source>
        <dbReference type="PROSITE" id="PS50903"/>
    </source>
</evidence>
<dbReference type="EMBL" id="JACRTB010000014">
    <property type="protein sequence ID" value="MBC8576719.1"/>
    <property type="molecule type" value="Genomic_DNA"/>
</dbReference>
<evidence type="ECO:0000256" key="2">
    <source>
        <dbReference type="ARBA" id="ARBA00023002"/>
    </source>
</evidence>
<proteinExistence type="predicted"/>
<dbReference type="PROSITE" id="PS50903">
    <property type="entry name" value="RUBREDOXIN_LIKE"/>
    <property type="match status" value="1"/>
</dbReference>
<sequence length="212" mass="23075">MNAKALQKLSYGLYLISTEHEGKAAGCVVNTFTQATSSPARVTVTINKGNFTTGMIQKSGKFTAVVLAQDAGMELIGRFGFRSSSDLDKFEGWKTAVGKNGVPYVAEQVVAQFECRVIGELDAGTHIIFLADLLEGELLEDGEPMTYAYYHQVKKGRTPPKASSYVEEPAAGKKKGFRCKVCGYFIEADSLPDDFICPVCKHGRDAMEPVEL</sequence>
<dbReference type="SMART" id="SM00903">
    <property type="entry name" value="Flavin_Reduct"/>
    <property type="match status" value="1"/>
</dbReference>
<dbReference type="Proteomes" id="UP000658131">
    <property type="component" value="Unassembled WGS sequence"/>
</dbReference>
<evidence type="ECO:0000256" key="1">
    <source>
        <dbReference type="ARBA" id="ARBA00001965"/>
    </source>
</evidence>
<reference evidence="4 5" key="1">
    <citation type="submission" date="2020-08" db="EMBL/GenBank/DDBJ databases">
        <title>Genome public.</title>
        <authorList>
            <person name="Liu C."/>
            <person name="Sun Q."/>
        </authorList>
    </citation>
    <scope>NUCLEOTIDE SEQUENCE [LARGE SCALE GENOMIC DNA]</scope>
    <source>
        <strain evidence="4 5">BX1</strain>
    </source>
</reference>
<dbReference type="InterPro" id="IPR050268">
    <property type="entry name" value="NADH-dep_flavin_reductase"/>
</dbReference>
<dbReference type="Gene3D" id="2.20.28.10">
    <property type="match status" value="1"/>
</dbReference>
<comment type="cofactor">
    <cofactor evidence="1">
        <name>Fe(3+)</name>
        <dbReference type="ChEBI" id="CHEBI:29034"/>
    </cofactor>
</comment>
<dbReference type="Gene3D" id="2.30.110.10">
    <property type="entry name" value="Electron Transport, Fmn-binding Protein, Chain A"/>
    <property type="match status" value="1"/>
</dbReference>
<dbReference type="PANTHER" id="PTHR30466">
    <property type="entry name" value="FLAVIN REDUCTASE"/>
    <property type="match status" value="1"/>
</dbReference>
<keyword evidence="2" id="KW-0560">Oxidoreductase</keyword>
<protein>
    <submittedName>
        <fullName evidence="4">Flavin reductase</fullName>
    </submittedName>
</protein>
<accession>A0ABR7NK87</accession>
<evidence type="ECO:0000313" key="4">
    <source>
        <dbReference type="EMBL" id="MBC8576719.1"/>
    </source>
</evidence>
<feature type="domain" description="Rubredoxin-like" evidence="3">
    <location>
        <begin position="174"/>
        <end position="210"/>
    </location>
</feature>
<dbReference type="PANTHER" id="PTHR30466:SF1">
    <property type="entry name" value="FMN REDUCTASE (NADH) RUTF"/>
    <property type="match status" value="1"/>
</dbReference>
<dbReference type="Pfam" id="PF01613">
    <property type="entry name" value="Flavin_Reduct"/>
    <property type="match status" value="1"/>
</dbReference>
<gene>
    <name evidence="4" type="ORF">H8717_09940</name>
</gene>
<evidence type="ECO:0000313" key="5">
    <source>
        <dbReference type="Proteomes" id="UP000658131"/>
    </source>
</evidence>
<comment type="caution">
    <text evidence="4">The sequence shown here is derived from an EMBL/GenBank/DDBJ whole genome shotgun (WGS) entry which is preliminary data.</text>
</comment>
<dbReference type="RefSeq" id="WP_262400219.1">
    <property type="nucleotide sequence ID" value="NZ_JACRTB010000014.1"/>
</dbReference>
<keyword evidence="5" id="KW-1185">Reference proteome</keyword>
<dbReference type="InterPro" id="IPR024934">
    <property type="entry name" value="Rubredoxin-like_dom"/>
</dbReference>
<organism evidence="4 5">
    <name type="scientific">Yanshouia hominis</name>
    <dbReference type="NCBI Taxonomy" id="2763673"/>
    <lineage>
        <taxon>Bacteria</taxon>
        <taxon>Bacillati</taxon>
        <taxon>Bacillota</taxon>
        <taxon>Clostridia</taxon>
        <taxon>Eubacteriales</taxon>
        <taxon>Oscillospiraceae</taxon>
        <taxon>Yanshouia</taxon>
    </lineage>
</organism>
<dbReference type="InterPro" id="IPR002563">
    <property type="entry name" value="Flavin_Rdtase-like_dom"/>
</dbReference>
<dbReference type="SUPFAM" id="SSF57802">
    <property type="entry name" value="Rubredoxin-like"/>
    <property type="match status" value="1"/>
</dbReference>
<dbReference type="InterPro" id="IPR012349">
    <property type="entry name" value="Split_barrel_FMN-bd"/>
</dbReference>
<dbReference type="InterPro" id="IPR048574">
    <property type="entry name" value="RUBY_RBDX"/>
</dbReference>
<name>A0ABR7NK87_9FIRM</name>
<dbReference type="SUPFAM" id="SSF50475">
    <property type="entry name" value="FMN-binding split barrel"/>
    <property type="match status" value="1"/>
</dbReference>